<dbReference type="InterPro" id="IPR041171">
    <property type="entry name" value="SDR_Ig"/>
</dbReference>
<comment type="subcellular location">
    <subcellularLocation>
        <location evidence="1">Secreted</location>
        <location evidence="1">Cell wall</location>
        <topology evidence="1">Peptidoglycan-anchor</topology>
    </subcellularLocation>
</comment>
<name>A0A3P1WNF1_9ACTN</name>
<keyword evidence="5" id="KW-0572">Peptidoglycan-anchor</keyword>
<dbReference type="Proteomes" id="UP000280935">
    <property type="component" value="Unassembled WGS sequence"/>
</dbReference>
<dbReference type="InterPro" id="IPR011252">
    <property type="entry name" value="Fibrogen-bd_dom1"/>
</dbReference>
<evidence type="ECO:0000256" key="1">
    <source>
        <dbReference type="ARBA" id="ARBA00004168"/>
    </source>
</evidence>
<accession>A0A3P1WNF1</accession>
<feature type="non-terminal residue" evidence="7">
    <location>
        <position position="434"/>
    </location>
</feature>
<sequence length="434" mass="45503">MKIEAKWAIPDGSGKAGDQFKLGLPKVLAGFDGSFSLEGQDGDGLSYGTCEVTADELVCTLNENVVGKNDVGGDLWLAAQVVDTFDENEVTFGLANGVTIDVPWLNGQDVGYRPAPGDTLKEGWVTDAVENGVFWRVAVRGSDLVGATSTTITDTFAMPGLTFQVNDGYPQFYTLKTTDECWSLQWNDGCREDLDGSTTPSVTWNVDEDKDVVSGTLNAPNGFDPNLWYAMDLLVQSDTPIKVGDTFNNKAVAAGKDLVATAEKAEAGAGTGHGNIPVVVAVPVAPTVTPGVCAPGADVPSDPTVTIPETEGIEYSEAEIKTEGQKVTVVVKAVAKPGYRIDENNLPAGWSVVNGEVVFTWVGEAAPCTKTVVPVAPTVTPGVCAPGADVPSDPTVTVPETEGIEYGQPVIKTEGQTVTVVVKATAKPGYKIDE</sequence>
<proteinExistence type="predicted"/>
<evidence type="ECO:0000256" key="2">
    <source>
        <dbReference type="ARBA" id="ARBA00022512"/>
    </source>
</evidence>
<dbReference type="Pfam" id="PF17961">
    <property type="entry name" value="Big_8"/>
    <property type="match status" value="1"/>
</dbReference>
<evidence type="ECO:0000259" key="6">
    <source>
        <dbReference type="Pfam" id="PF17961"/>
    </source>
</evidence>
<dbReference type="AlphaFoldDB" id="A0A3P1WNF1"/>
<keyword evidence="3" id="KW-0964">Secreted</keyword>
<dbReference type="GO" id="GO:0007155">
    <property type="term" value="P:cell adhesion"/>
    <property type="evidence" value="ECO:0007669"/>
    <property type="project" value="InterPro"/>
</dbReference>
<evidence type="ECO:0000256" key="3">
    <source>
        <dbReference type="ARBA" id="ARBA00022525"/>
    </source>
</evidence>
<protein>
    <recommendedName>
        <fullName evidence="6">SDR-like Ig domain-containing protein</fullName>
    </recommendedName>
</protein>
<gene>
    <name evidence="7" type="ORF">EII35_14430</name>
</gene>
<dbReference type="RefSeq" id="WP_148098952.1">
    <property type="nucleotide sequence ID" value="NZ_RQYT01000056.1"/>
</dbReference>
<dbReference type="EMBL" id="RQYT01000056">
    <property type="protein sequence ID" value="RRD48082.1"/>
    <property type="molecule type" value="Genomic_DNA"/>
</dbReference>
<keyword evidence="2" id="KW-0134">Cell wall</keyword>
<dbReference type="Gene3D" id="2.60.40.1280">
    <property type="match status" value="1"/>
</dbReference>
<dbReference type="OrthoDB" id="3257943at2"/>
<evidence type="ECO:0000313" key="8">
    <source>
        <dbReference type="Proteomes" id="UP000280935"/>
    </source>
</evidence>
<evidence type="ECO:0000256" key="5">
    <source>
        <dbReference type="ARBA" id="ARBA00023088"/>
    </source>
</evidence>
<reference evidence="7 8" key="1">
    <citation type="submission" date="2018-11" db="EMBL/GenBank/DDBJ databases">
        <title>Genomes From Bacteria Associated with the Canine Oral Cavity: a Test Case for Automated Genome-Based Taxonomic Assignment.</title>
        <authorList>
            <person name="Coil D.A."/>
            <person name="Jospin G."/>
            <person name="Darling A.E."/>
            <person name="Wallis C."/>
            <person name="Davis I.J."/>
            <person name="Harris S."/>
            <person name="Eisen J.A."/>
            <person name="Holcombe L.J."/>
            <person name="O'Flynn C."/>
        </authorList>
    </citation>
    <scope>NUCLEOTIDE SEQUENCE [LARGE SCALE GENOMIC DNA]</scope>
    <source>
        <strain evidence="7 8">OH2822_COT-296</strain>
    </source>
</reference>
<dbReference type="SUPFAM" id="SSF49401">
    <property type="entry name" value="Bacterial adhesins"/>
    <property type="match status" value="1"/>
</dbReference>
<dbReference type="InterPro" id="IPR008966">
    <property type="entry name" value="Adhesion_dom_sf"/>
</dbReference>
<feature type="domain" description="SDR-like Ig" evidence="6">
    <location>
        <begin position="1"/>
        <end position="82"/>
    </location>
</feature>
<keyword evidence="4" id="KW-0732">Signal</keyword>
<evidence type="ECO:0000256" key="4">
    <source>
        <dbReference type="ARBA" id="ARBA00022729"/>
    </source>
</evidence>
<organism evidence="7 8">
    <name type="scientific">Arachnia propionica</name>
    <dbReference type="NCBI Taxonomy" id="1750"/>
    <lineage>
        <taxon>Bacteria</taxon>
        <taxon>Bacillati</taxon>
        <taxon>Actinomycetota</taxon>
        <taxon>Actinomycetes</taxon>
        <taxon>Propionibacteriales</taxon>
        <taxon>Propionibacteriaceae</taxon>
        <taxon>Arachnia</taxon>
    </lineage>
</organism>
<evidence type="ECO:0000313" key="7">
    <source>
        <dbReference type="EMBL" id="RRD48082.1"/>
    </source>
</evidence>
<comment type="caution">
    <text evidence="7">The sequence shown here is derived from an EMBL/GenBank/DDBJ whole genome shotgun (WGS) entry which is preliminary data.</text>
</comment>